<gene>
    <name evidence="2" type="ORF">S01H1_49580</name>
</gene>
<organism evidence="2">
    <name type="scientific">marine sediment metagenome</name>
    <dbReference type="NCBI Taxonomy" id="412755"/>
    <lineage>
        <taxon>unclassified sequences</taxon>
        <taxon>metagenomes</taxon>
        <taxon>ecological metagenomes</taxon>
    </lineage>
</organism>
<comment type="caution">
    <text evidence="2">The sequence shown here is derived from an EMBL/GenBank/DDBJ whole genome shotgun (WGS) entry which is preliminary data.</text>
</comment>
<dbReference type="EMBL" id="BARS01031903">
    <property type="protein sequence ID" value="GAG23407.1"/>
    <property type="molecule type" value="Genomic_DNA"/>
</dbReference>
<dbReference type="AlphaFoldDB" id="X0WJK1"/>
<sequence>MADGGWPSGDGLQEQSPNRPELHMLGAFVVSVREKGLPKRRSGMG</sequence>
<proteinExistence type="predicted"/>
<reference evidence="2" key="1">
    <citation type="journal article" date="2014" name="Front. Microbiol.">
        <title>High frequency of phylogenetically diverse reductive dehalogenase-homologous genes in deep subseafloor sedimentary metagenomes.</title>
        <authorList>
            <person name="Kawai M."/>
            <person name="Futagami T."/>
            <person name="Toyoda A."/>
            <person name="Takaki Y."/>
            <person name="Nishi S."/>
            <person name="Hori S."/>
            <person name="Arai W."/>
            <person name="Tsubouchi T."/>
            <person name="Morono Y."/>
            <person name="Uchiyama I."/>
            <person name="Ito T."/>
            <person name="Fujiyama A."/>
            <person name="Inagaki F."/>
            <person name="Takami H."/>
        </authorList>
    </citation>
    <scope>NUCLEOTIDE SEQUENCE</scope>
    <source>
        <strain evidence="2">Expedition CK06-06</strain>
    </source>
</reference>
<feature type="non-terminal residue" evidence="2">
    <location>
        <position position="45"/>
    </location>
</feature>
<protein>
    <submittedName>
        <fullName evidence="2">Uncharacterized protein</fullName>
    </submittedName>
</protein>
<feature type="region of interest" description="Disordered" evidence="1">
    <location>
        <begin position="1"/>
        <end position="24"/>
    </location>
</feature>
<evidence type="ECO:0000256" key="1">
    <source>
        <dbReference type="SAM" id="MobiDB-lite"/>
    </source>
</evidence>
<accession>X0WJK1</accession>
<evidence type="ECO:0000313" key="2">
    <source>
        <dbReference type="EMBL" id="GAG23407.1"/>
    </source>
</evidence>
<name>X0WJK1_9ZZZZ</name>